<organism evidence="1">
    <name type="scientific">candidate division WOR-3 bacterium</name>
    <dbReference type="NCBI Taxonomy" id="2052148"/>
    <lineage>
        <taxon>Bacteria</taxon>
        <taxon>Bacteria division WOR-3</taxon>
    </lineage>
</organism>
<dbReference type="NCBIfam" id="TIGR04183">
    <property type="entry name" value="Por_Secre_tail"/>
    <property type="match status" value="1"/>
</dbReference>
<dbReference type="AlphaFoldDB" id="A0A7C0XB49"/>
<feature type="non-terminal residue" evidence="1">
    <location>
        <position position="1"/>
    </location>
</feature>
<dbReference type="Proteomes" id="UP000885931">
    <property type="component" value="Unassembled WGS sequence"/>
</dbReference>
<dbReference type="InterPro" id="IPR026444">
    <property type="entry name" value="Secre_tail"/>
</dbReference>
<gene>
    <name evidence="1" type="ORF">ENG67_03835</name>
</gene>
<accession>A0A7C0XB49</accession>
<dbReference type="EMBL" id="DRBW01000154">
    <property type="protein sequence ID" value="HDM90324.1"/>
    <property type="molecule type" value="Genomic_DNA"/>
</dbReference>
<proteinExistence type="predicted"/>
<sequence length="150" mass="16417">VRYDPETGLIDSTGVPVIVTPEPITELSAAFDGEKIFLAFVQNDDIYGVFLNSYLQVIEGIAIGKEAEAPITLSPNPVKGNILRAVIRTPEVPLSFEIYDVSGRKIGRCRPNFLNGSQAILELPASIGPGVYFLAARTRGKTYRVMFLKM</sequence>
<protein>
    <submittedName>
        <fullName evidence="1">T9SS type A sorting domain-containing protein</fullName>
    </submittedName>
</protein>
<reference evidence="1" key="1">
    <citation type="journal article" date="2020" name="mSystems">
        <title>Genome- and Community-Level Interaction Insights into Carbon Utilization and Element Cycling Functions of Hydrothermarchaeota in Hydrothermal Sediment.</title>
        <authorList>
            <person name="Zhou Z."/>
            <person name="Liu Y."/>
            <person name="Xu W."/>
            <person name="Pan J."/>
            <person name="Luo Z.H."/>
            <person name="Li M."/>
        </authorList>
    </citation>
    <scope>NUCLEOTIDE SEQUENCE [LARGE SCALE GENOMIC DNA]</scope>
    <source>
        <strain evidence="1">HyVt-237</strain>
    </source>
</reference>
<comment type="caution">
    <text evidence="1">The sequence shown here is derived from an EMBL/GenBank/DDBJ whole genome shotgun (WGS) entry which is preliminary data.</text>
</comment>
<evidence type="ECO:0000313" key="1">
    <source>
        <dbReference type="EMBL" id="HDM90324.1"/>
    </source>
</evidence>
<name>A0A7C0XB49_UNCW3</name>